<evidence type="ECO:0000313" key="3">
    <source>
        <dbReference type="EMBL" id="KUO02596.1"/>
    </source>
</evidence>
<dbReference type="InterPro" id="IPR024983">
    <property type="entry name" value="CHAT_dom"/>
</dbReference>
<evidence type="ECO:0000313" key="4">
    <source>
        <dbReference type="Proteomes" id="UP000053429"/>
    </source>
</evidence>
<organism evidence="3 4">
    <name type="scientific">Streptomyces caeruleatus</name>
    <dbReference type="NCBI Taxonomy" id="661399"/>
    <lineage>
        <taxon>Bacteria</taxon>
        <taxon>Bacillati</taxon>
        <taxon>Actinomycetota</taxon>
        <taxon>Actinomycetes</taxon>
        <taxon>Kitasatosporales</taxon>
        <taxon>Streptomycetaceae</taxon>
        <taxon>Streptomyces</taxon>
    </lineage>
</organism>
<protein>
    <recommendedName>
        <fullName evidence="2">VWFA domain-containing protein</fullName>
    </recommendedName>
</protein>
<sequence>MLGGAALLVSLLIPPGQDPVPAADSAPASASGPVNYAVAVDQSASITAETMRAQKSAVKRIALGDVSSSSHVSVFGFAAAESAEQRAVDPVCPRTPMDAAGREAVGSCVDELRARKQGEGAGTDLASAIRHGVNDLSFATDDSQPRVLFLLTDGRMDVADSPQYGDPAHRQAEGERRLKLALKDAAAKQVQIWPLGFGPALDRGQLDRIAAGGYQKGCGELPSATPKAHTVSGAQDVGPALEKVFASALCLRHEEGTSGRPPAGLEVGISPLATVGSIVVDKGDAEVKITYIDPSGHKVPTTGAYKSSQFERAGADGTVEALKIFNPLPGTWKVRAEAPEGHRSLPVAVSVLWQGELRGAVTMDPPSPQAGEKVTVTMRLQTREGYEISDPDDYQGLRVRAELTGDGFAPRAFDLSDDGKGPDTEAGDGSLTGAVTIPREADGAFKVKTTLTAPGLRTATRSEVSTVASSERPVTAALLELPRGERHPGDKIAADLAVRNTTDTPHTLRLSITDVSPGLLSVTPDEIEIRPGEQATRRVTIQVAPAGAFGDRLTDGLRLVGTFSVVDVTDYGRVLAQSLLSVPITPEPAYWEKFEPVFFPTTLLAALCAAGVLALVLQRQGLKSPSGLVLPAPREAGAVLSARTARHGGDEQRSAWSWADEPRTSADDEPPVPTPRQEARPPTQAVPRTAGHDSDDGSVEPRWLVAELAEQTPPGREVPLQVQIVRDGPRGTGVQLRPFHLPREGARVRVTVHATGLVVLDELVQELHVLPGRDSDVLLFRLKAPMPGLHRVTVRAYRNGTFLGEVTCQISVGHGSVTRDGPPRHAPLPSMAFDPGEVTLQVLKGSTAGTFSFQLISETFYPPEIIHFVGDSRTATEQIYAELKRAAKAAAANGGEKDAQRLRARLRSHGVQLWNSAVPQAVQRQFWDQAERVSAFTVLGEHDAVPWELLYPLNVGHDDRGFLAEWLPVVRRVFNQDRVRSLSLPGAAFVVPPGSPVDASLEVASLRVRLGTEVADGGVLTERAALTALIEDGHAGLLHFACHNAFTGSGSCVTMADGPFDPIDLASAAQLHTLRPHRPLVFFNACRSAGEINWFGESLGWAPQFLTAGAGAFVGTLWPVRSQSALQFAEAFYDELIANGQPLGHASLAARQTIRDVHGGDPTWLAYAVYGSPAATAHTTE</sequence>
<evidence type="ECO:0000259" key="2">
    <source>
        <dbReference type="PROSITE" id="PS50234"/>
    </source>
</evidence>
<dbReference type="PROSITE" id="PS50234">
    <property type="entry name" value="VWFA"/>
    <property type="match status" value="1"/>
</dbReference>
<feature type="domain" description="VWFA" evidence="2">
    <location>
        <begin position="35"/>
        <end position="249"/>
    </location>
</feature>
<dbReference type="InterPro" id="IPR036465">
    <property type="entry name" value="vWFA_dom_sf"/>
</dbReference>
<dbReference type="CDD" id="cd00198">
    <property type="entry name" value="vWFA"/>
    <property type="match status" value="1"/>
</dbReference>
<reference evidence="3 4" key="1">
    <citation type="submission" date="2015-10" db="EMBL/GenBank/DDBJ databases">
        <title>Draft genome sequence of Streptomyces caeruleatus NRRL B-24802, type strain for the species Streptomyces caeruleatus.</title>
        <authorList>
            <person name="Ruckert C."/>
            <person name="Winkler A."/>
            <person name="Kalinowski J."/>
            <person name="Kampfer P."/>
            <person name="Glaeser S."/>
        </authorList>
    </citation>
    <scope>NUCLEOTIDE SEQUENCE [LARGE SCALE GENOMIC DNA]</scope>
    <source>
        <strain evidence="3 4">NRRL B-24802</strain>
    </source>
</reference>
<dbReference type="SUPFAM" id="SSF53300">
    <property type="entry name" value="vWA-like"/>
    <property type="match status" value="1"/>
</dbReference>
<keyword evidence="4" id="KW-1185">Reference proteome</keyword>
<dbReference type="EMBL" id="LMWY01000023">
    <property type="protein sequence ID" value="KUO02596.1"/>
    <property type="molecule type" value="Genomic_DNA"/>
</dbReference>
<dbReference type="AlphaFoldDB" id="A0A101U1Y0"/>
<dbReference type="STRING" id="661399.AQJ67_19150"/>
<name>A0A101U1Y0_9ACTN</name>
<dbReference type="Pfam" id="PF12770">
    <property type="entry name" value="CHAT"/>
    <property type="match status" value="1"/>
</dbReference>
<comment type="caution">
    <text evidence="3">The sequence shown here is derived from an EMBL/GenBank/DDBJ whole genome shotgun (WGS) entry which is preliminary data.</text>
</comment>
<gene>
    <name evidence="3" type="ORF">AQJ67_19150</name>
</gene>
<feature type="region of interest" description="Disordered" evidence="1">
    <location>
        <begin position="643"/>
        <end position="698"/>
    </location>
</feature>
<dbReference type="Proteomes" id="UP000053429">
    <property type="component" value="Unassembled WGS sequence"/>
</dbReference>
<evidence type="ECO:0000256" key="1">
    <source>
        <dbReference type="SAM" id="MobiDB-lite"/>
    </source>
</evidence>
<dbReference type="InterPro" id="IPR002035">
    <property type="entry name" value="VWF_A"/>
</dbReference>
<dbReference type="SMART" id="SM00327">
    <property type="entry name" value="VWA"/>
    <property type="match status" value="1"/>
</dbReference>
<accession>A0A101U1Y0</accession>
<dbReference type="Gene3D" id="3.40.50.410">
    <property type="entry name" value="von Willebrand factor, type A domain"/>
    <property type="match status" value="1"/>
</dbReference>
<proteinExistence type="predicted"/>
<feature type="region of interest" description="Disordered" evidence="1">
    <location>
        <begin position="411"/>
        <end position="434"/>
    </location>
</feature>